<proteinExistence type="predicted"/>
<accession>A0A6J4NCH1</accession>
<protein>
    <submittedName>
        <fullName evidence="1">Uncharacterized protein</fullName>
    </submittedName>
</protein>
<name>A0A6J4NCH1_9CHLR</name>
<reference evidence="1" key="1">
    <citation type="submission" date="2020-02" db="EMBL/GenBank/DDBJ databases">
        <authorList>
            <person name="Meier V. D."/>
        </authorList>
    </citation>
    <scope>NUCLEOTIDE SEQUENCE</scope>
    <source>
        <strain evidence="1">AVDCRST_MAG93</strain>
    </source>
</reference>
<evidence type="ECO:0000313" key="1">
    <source>
        <dbReference type="EMBL" id="CAA9381390.1"/>
    </source>
</evidence>
<feature type="non-terminal residue" evidence="1">
    <location>
        <position position="45"/>
    </location>
</feature>
<feature type="non-terminal residue" evidence="1">
    <location>
        <position position="1"/>
    </location>
</feature>
<dbReference type="AlphaFoldDB" id="A0A6J4NCH1"/>
<organism evidence="1">
    <name type="scientific">uncultured Chloroflexia bacterium</name>
    <dbReference type="NCBI Taxonomy" id="1672391"/>
    <lineage>
        <taxon>Bacteria</taxon>
        <taxon>Bacillati</taxon>
        <taxon>Chloroflexota</taxon>
        <taxon>Chloroflexia</taxon>
        <taxon>environmental samples</taxon>
    </lineage>
</organism>
<sequence>WWESGEGCGASTTGIPCAIPVMPEPGCRSFSTGWTVRFVRCLSCI</sequence>
<gene>
    <name evidence="1" type="ORF">AVDCRST_MAG93-9200</name>
</gene>
<dbReference type="EMBL" id="CADCTR010003083">
    <property type="protein sequence ID" value="CAA9381390.1"/>
    <property type="molecule type" value="Genomic_DNA"/>
</dbReference>